<evidence type="ECO:0000313" key="5">
    <source>
        <dbReference type="EMBL" id="MDV2911845.1"/>
    </source>
</evidence>
<dbReference type="RefSeq" id="WP_004166673.1">
    <property type="nucleotide sequence ID" value="NZ_BJMF01000006.1"/>
</dbReference>
<comment type="caution">
    <text evidence="4">The sequence shown here is derived from an EMBL/GenBank/DDBJ whole genome shotgun (WGS) entry which is preliminary data.</text>
</comment>
<keyword evidence="1 4" id="KW-0808">Transferase</keyword>
<name>A0AAP3U133_PEDAC</name>
<dbReference type="Gene3D" id="3.40.630.30">
    <property type="match status" value="1"/>
</dbReference>
<reference evidence="4" key="1">
    <citation type="journal article" date="2023" name="PeerJ">
        <title>Selection and evaluation of lactic acid bacteria from chicken feces in Thailand as potential probiotics.</title>
        <authorList>
            <person name="Khurajog B."/>
            <person name="Disastra Y."/>
            <person name="Lawwyne L.D."/>
            <person name="Sirichokchatchawan W."/>
            <person name="Niyomtham W."/>
            <person name="Yindee J."/>
            <person name="Hampson D.J."/>
            <person name="Prapasarakul N."/>
        </authorList>
    </citation>
    <scope>NUCLEOTIDE SEQUENCE</scope>
    <source>
        <strain evidence="5">BF14</strain>
        <strain evidence="4">BF9</strain>
    </source>
</reference>
<dbReference type="CDD" id="cd04301">
    <property type="entry name" value="NAT_SF"/>
    <property type="match status" value="1"/>
</dbReference>
<dbReference type="InterPro" id="IPR016181">
    <property type="entry name" value="Acyl_CoA_acyltransferase"/>
</dbReference>
<evidence type="ECO:0000313" key="6">
    <source>
        <dbReference type="Proteomes" id="UP001280897"/>
    </source>
</evidence>
<feature type="domain" description="N-acetyltransferase" evidence="3">
    <location>
        <begin position="1"/>
        <end position="186"/>
    </location>
</feature>
<dbReference type="PANTHER" id="PTHR43420">
    <property type="entry name" value="ACETYLTRANSFERASE"/>
    <property type="match status" value="1"/>
</dbReference>
<dbReference type="KEGG" id="paci:A4V11_09120"/>
<dbReference type="InterPro" id="IPR050680">
    <property type="entry name" value="YpeA/RimI_acetyltransf"/>
</dbReference>
<sequence>MQITKATTEDMPQVVELLKIILDEMELPFYLKNDPQEVTKLFVATFQSPLYQEAADVVVAKMDNQVAGVAFGYPGANEEKLKDEFQNHFDQVALAPQPIYEEAEADDDEWYLDSLVVNPDFQNHGIGTKLLNALPEYAKARDLKMVGLLVDDLNPDAERLYRRIGFQLDHRQIVSGHHYQHLKKEV</sequence>
<evidence type="ECO:0000256" key="2">
    <source>
        <dbReference type="ARBA" id="ARBA00023315"/>
    </source>
</evidence>
<dbReference type="SUPFAM" id="SSF55729">
    <property type="entry name" value="Acyl-CoA N-acyltransferases (Nat)"/>
    <property type="match status" value="1"/>
</dbReference>
<dbReference type="PROSITE" id="PS51186">
    <property type="entry name" value="GNAT"/>
    <property type="match status" value="1"/>
</dbReference>
<evidence type="ECO:0000313" key="4">
    <source>
        <dbReference type="EMBL" id="MDV2621086.1"/>
    </source>
</evidence>
<organism evidence="4 6">
    <name type="scientific">Pediococcus acidilactici</name>
    <dbReference type="NCBI Taxonomy" id="1254"/>
    <lineage>
        <taxon>Bacteria</taxon>
        <taxon>Bacillati</taxon>
        <taxon>Bacillota</taxon>
        <taxon>Bacilli</taxon>
        <taxon>Lactobacillales</taxon>
        <taxon>Lactobacillaceae</taxon>
        <taxon>Pediococcus</taxon>
        <taxon>Pediococcus acidilactici group</taxon>
    </lineage>
</organism>
<dbReference type="InterPro" id="IPR000182">
    <property type="entry name" value="GNAT_dom"/>
</dbReference>
<proteinExistence type="predicted"/>
<dbReference type="Proteomes" id="UP001280897">
    <property type="component" value="Unassembled WGS sequence"/>
</dbReference>
<dbReference type="GeneID" id="57365312"/>
<accession>A0AAP3U133</accession>
<dbReference type="EC" id="2.3.1.-" evidence="4"/>
<gene>
    <name evidence="4" type="ORF">R0G89_04995</name>
    <name evidence="5" type="ORF">R0H03_08215</name>
</gene>
<dbReference type="EMBL" id="JAWJAX010000010">
    <property type="protein sequence ID" value="MDV2911845.1"/>
    <property type="molecule type" value="Genomic_DNA"/>
</dbReference>
<dbReference type="EMBL" id="JAWJAV010000003">
    <property type="protein sequence ID" value="MDV2621086.1"/>
    <property type="molecule type" value="Genomic_DNA"/>
</dbReference>
<dbReference type="Pfam" id="PF00583">
    <property type="entry name" value="Acetyltransf_1"/>
    <property type="match status" value="1"/>
</dbReference>
<dbReference type="Proteomes" id="UP001280415">
    <property type="component" value="Unassembled WGS sequence"/>
</dbReference>
<reference evidence="4" key="2">
    <citation type="submission" date="2023-10" db="EMBL/GenBank/DDBJ databases">
        <authorList>
            <person name="Khurajog B."/>
        </authorList>
    </citation>
    <scope>NUCLEOTIDE SEQUENCE</scope>
    <source>
        <strain evidence="5">BF14</strain>
        <strain evidence="4">BF9</strain>
    </source>
</reference>
<protein>
    <submittedName>
        <fullName evidence="4">GNAT family N-acetyltransferase</fullName>
        <ecNumber evidence="4">2.3.1.-</ecNumber>
    </submittedName>
</protein>
<dbReference type="GO" id="GO:0016747">
    <property type="term" value="F:acyltransferase activity, transferring groups other than amino-acyl groups"/>
    <property type="evidence" value="ECO:0007669"/>
    <property type="project" value="InterPro"/>
</dbReference>
<dbReference type="AlphaFoldDB" id="A0AAP3U133"/>
<evidence type="ECO:0000256" key="1">
    <source>
        <dbReference type="ARBA" id="ARBA00022679"/>
    </source>
</evidence>
<dbReference type="PANTHER" id="PTHR43420:SF47">
    <property type="entry name" value="N-ACETYLTRANSFERASE DOMAIN-CONTAINING PROTEIN"/>
    <property type="match status" value="1"/>
</dbReference>
<keyword evidence="2 4" id="KW-0012">Acyltransferase</keyword>
<evidence type="ECO:0000259" key="3">
    <source>
        <dbReference type="PROSITE" id="PS51186"/>
    </source>
</evidence>